<dbReference type="AlphaFoldDB" id="A0A224Y113"/>
<feature type="region of interest" description="Disordered" evidence="1">
    <location>
        <begin position="21"/>
        <end position="82"/>
    </location>
</feature>
<accession>A0A224Y113</accession>
<dbReference type="EMBL" id="GFTR01002113">
    <property type="protein sequence ID" value="JAW14313.1"/>
    <property type="molecule type" value="Transcribed_RNA"/>
</dbReference>
<feature type="compositionally biased region" description="Basic and acidic residues" evidence="1">
    <location>
        <begin position="35"/>
        <end position="59"/>
    </location>
</feature>
<feature type="chain" id="PRO_5013075889" evidence="2">
    <location>
        <begin position="20"/>
        <end position="125"/>
    </location>
</feature>
<evidence type="ECO:0000313" key="3">
    <source>
        <dbReference type="EMBL" id="JAW14313.1"/>
    </source>
</evidence>
<evidence type="ECO:0000256" key="1">
    <source>
        <dbReference type="SAM" id="MobiDB-lite"/>
    </source>
</evidence>
<organism evidence="3">
    <name type="scientific">Panstrongylus lignarius</name>
    <dbReference type="NCBI Taxonomy" id="156445"/>
    <lineage>
        <taxon>Eukaryota</taxon>
        <taxon>Metazoa</taxon>
        <taxon>Ecdysozoa</taxon>
        <taxon>Arthropoda</taxon>
        <taxon>Hexapoda</taxon>
        <taxon>Insecta</taxon>
        <taxon>Pterygota</taxon>
        <taxon>Neoptera</taxon>
        <taxon>Paraneoptera</taxon>
        <taxon>Hemiptera</taxon>
        <taxon>Heteroptera</taxon>
        <taxon>Panheteroptera</taxon>
        <taxon>Cimicomorpha</taxon>
        <taxon>Reduviidae</taxon>
        <taxon>Triatominae</taxon>
        <taxon>Panstrongylus</taxon>
    </lineage>
</organism>
<evidence type="ECO:0000256" key="2">
    <source>
        <dbReference type="SAM" id="SignalP"/>
    </source>
</evidence>
<keyword evidence="2" id="KW-0732">Signal</keyword>
<reference evidence="3" key="1">
    <citation type="journal article" date="2018" name="PLoS Negl. Trop. Dis.">
        <title>An insight into the salivary gland and fat body transcriptome of Panstrongylus lignarius (Hemiptera: Heteroptera), the main vector of Chagas disease in Peru.</title>
        <authorList>
            <person name="Nevoa J.C."/>
            <person name="Mendes M.T."/>
            <person name="da Silva M.V."/>
            <person name="Soares S.C."/>
            <person name="Oliveira C.J.F."/>
            <person name="Ribeiro J.M.C."/>
        </authorList>
    </citation>
    <scope>NUCLEOTIDE SEQUENCE</scope>
</reference>
<sequence length="125" mass="13759">MWISLTTILLFAVCPLTFSDESNDIIDTSNTGKKQLKEDRTTQDGHENDLDNTHLKENSSADNQKTSELQSLEETEESKEEPWLNAEVNLKWKKILHKIKHVAGKVIESAAASAAGKAIAGAILA</sequence>
<name>A0A224Y113_9HEMI</name>
<proteinExistence type="predicted"/>
<protein>
    <submittedName>
        <fullName evidence="3">Putative secreted protein</fullName>
    </submittedName>
</protein>
<feature type="signal peptide" evidence="2">
    <location>
        <begin position="1"/>
        <end position="19"/>
    </location>
</feature>